<dbReference type="RefSeq" id="WP_280658784.1">
    <property type="nucleotide sequence ID" value="NZ_CP120373.1"/>
</dbReference>
<accession>A0ABY8DAJ1</accession>
<protein>
    <recommendedName>
        <fullName evidence="3">Exopeptide</fullName>
    </recommendedName>
</protein>
<proteinExistence type="predicted"/>
<gene>
    <name evidence="1" type="ORF">PZN02_003039</name>
</gene>
<organism evidence="1 2">
    <name type="scientific">Sinorhizobium garamanticum</name>
    <dbReference type="NCBI Taxonomy" id="680247"/>
    <lineage>
        <taxon>Bacteria</taxon>
        <taxon>Pseudomonadati</taxon>
        <taxon>Pseudomonadota</taxon>
        <taxon>Alphaproteobacteria</taxon>
        <taxon>Hyphomicrobiales</taxon>
        <taxon>Rhizobiaceae</taxon>
        <taxon>Sinorhizobium/Ensifer group</taxon>
        <taxon>Sinorhizobium</taxon>
    </lineage>
</organism>
<evidence type="ECO:0000313" key="2">
    <source>
        <dbReference type="Proteomes" id="UP001229355"/>
    </source>
</evidence>
<reference evidence="1 2" key="1">
    <citation type="submission" date="2023-03" db="EMBL/GenBank/DDBJ databases">
        <authorList>
            <person name="Kaur S."/>
            <person name="Espinosa-Saiz D."/>
            <person name="Velazquez E."/>
            <person name="Menendez E."/>
            <person name="diCenzo G.C."/>
        </authorList>
    </citation>
    <scope>NUCLEOTIDE SEQUENCE [LARGE SCALE GENOMIC DNA]</scope>
    <source>
        <strain evidence="1 2">LMG 24692</strain>
    </source>
</reference>
<sequence length="42" mass="4252">MDKSGIAFLALILILIALVVSILALNPDAVAPPTTPPIAPSN</sequence>
<evidence type="ECO:0000313" key="1">
    <source>
        <dbReference type="EMBL" id="WEX86717.1"/>
    </source>
</evidence>
<dbReference type="Proteomes" id="UP001229355">
    <property type="component" value="Chromosome 1"/>
</dbReference>
<dbReference type="EMBL" id="CP120373">
    <property type="protein sequence ID" value="WEX86717.1"/>
    <property type="molecule type" value="Genomic_DNA"/>
</dbReference>
<evidence type="ECO:0008006" key="3">
    <source>
        <dbReference type="Google" id="ProtNLM"/>
    </source>
</evidence>
<name>A0ABY8DAJ1_9HYPH</name>
<keyword evidence="2" id="KW-1185">Reference proteome</keyword>